<evidence type="ECO:0000313" key="3">
    <source>
        <dbReference type="Proteomes" id="UP000011648"/>
    </source>
</evidence>
<dbReference type="Proteomes" id="UP000011648">
    <property type="component" value="Unassembled WGS sequence"/>
</dbReference>
<keyword evidence="3" id="KW-1185">Reference proteome</keyword>
<dbReference type="AlphaFoldDB" id="M0A8L0"/>
<gene>
    <name evidence="2" type="ORF">C484_07286</name>
</gene>
<evidence type="ECO:0000256" key="1">
    <source>
        <dbReference type="SAM" id="Phobius"/>
    </source>
</evidence>
<comment type="caution">
    <text evidence="2">The sequence shown here is derived from an EMBL/GenBank/DDBJ whole genome shotgun (WGS) entry which is preliminary data.</text>
</comment>
<organism evidence="2 3">
    <name type="scientific">Natrialba taiwanensis DSM 12281</name>
    <dbReference type="NCBI Taxonomy" id="1230458"/>
    <lineage>
        <taxon>Archaea</taxon>
        <taxon>Methanobacteriati</taxon>
        <taxon>Methanobacteriota</taxon>
        <taxon>Stenosarchaea group</taxon>
        <taxon>Halobacteria</taxon>
        <taxon>Halobacteriales</taxon>
        <taxon>Natrialbaceae</taxon>
        <taxon>Natrialba</taxon>
    </lineage>
</organism>
<reference evidence="2 3" key="1">
    <citation type="journal article" date="2014" name="PLoS Genet.">
        <title>Phylogenetically driven sequencing of extremely halophilic archaea reveals strategies for static and dynamic osmo-response.</title>
        <authorList>
            <person name="Becker E.A."/>
            <person name="Seitzer P.M."/>
            <person name="Tritt A."/>
            <person name="Larsen D."/>
            <person name="Krusor M."/>
            <person name="Yao A.I."/>
            <person name="Wu D."/>
            <person name="Madern D."/>
            <person name="Eisen J.A."/>
            <person name="Darling A.E."/>
            <person name="Facciotti M.T."/>
        </authorList>
    </citation>
    <scope>NUCLEOTIDE SEQUENCE [LARGE SCALE GENOMIC DNA]</scope>
    <source>
        <strain evidence="2 3">DSM 12281</strain>
    </source>
</reference>
<keyword evidence="1" id="KW-0812">Transmembrane</keyword>
<evidence type="ECO:0000313" key="2">
    <source>
        <dbReference type="EMBL" id="ELY93668.1"/>
    </source>
</evidence>
<keyword evidence="1" id="KW-0472">Membrane</keyword>
<accession>M0A8L0</accession>
<feature type="transmembrane region" description="Helical" evidence="1">
    <location>
        <begin position="53"/>
        <end position="72"/>
    </location>
</feature>
<dbReference type="EMBL" id="AOIL01000019">
    <property type="protein sequence ID" value="ELY93668.1"/>
    <property type="molecule type" value="Genomic_DNA"/>
</dbReference>
<sequence>MVTSVDECIQDSHPLFVGNVEVIESGFLLGFDFRIVPEDLQERCLLIGGRLCFSGRLCLLFFCLFLIETLLLW</sequence>
<keyword evidence="1" id="KW-1133">Transmembrane helix</keyword>
<protein>
    <submittedName>
        <fullName evidence="2">Uncharacterized protein</fullName>
    </submittedName>
</protein>
<proteinExistence type="predicted"/>
<name>M0A8L0_9EURY</name>